<gene>
    <name evidence="1" type="ordered locus">Tmar_1934</name>
</gene>
<proteinExistence type="predicted"/>
<reference evidence="1 2" key="1">
    <citation type="journal article" date="2010" name="Stand. Genomic Sci.">
        <title>Complete genome sequence of Thermaerobacter marianensis type strain (7p75a).</title>
        <authorList>
            <person name="Han C."/>
            <person name="Gu W."/>
            <person name="Zhang X."/>
            <person name="Lapidus A."/>
            <person name="Nolan M."/>
            <person name="Copeland A."/>
            <person name="Lucas S."/>
            <person name="Del Rio T.G."/>
            <person name="Tice H."/>
            <person name="Cheng J.F."/>
            <person name="Tapia R."/>
            <person name="Goodwin L."/>
            <person name="Pitluck S."/>
            <person name="Pagani I."/>
            <person name="Ivanova N."/>
            <person name="Mavromatis K."/>
            <person name="Mikhailova N."/>
            <person name="Pati A."/>
            <person name="Chen A."/>
            <person name="Palaniappan K."/>
            <person name="Land M."/>
            <person name="Hauser L."/>
            <person name="Chang Y.J."/>
            <person name="Jeffries C.D."/>
            <person name="Schneider S."/>
            <person name="Rohde M."/>
            <person name="Goker M."/>
            <person name="Pukall R."/>
            <person name="Woyke T."/>
            <person name="Bristow J."/>
            <person name="Eisen J.A."/>
            <person name="Markowitz V."/>
            <person name="Hugenholtz P."/>
            <person name="Kyrpides N.C."/>
            <person name="Klenk H.P."/>
            <person name="Detter J.C."/>
        </authorList>
    </citation>
    <scope>NUCLEOTIDE SEQUENCE [LARGE SCALE GENOMIC DNA]</scope>
    <source>
        <strain evidence="2">ATCC 700841 / DSM 12885 / JCM 10246 / 7p75a</strain>
    </source>
</reference>
<dbReference type="HOGENOM" id="CLU_1331405_0_0_9"/>
<dbReference type="eggNOG" id="COG1541">
    <property type="taxonomic scope" value="Bacteria"/>
</dbReference>
<keyword evidence="2" id="KW-1185">Reference proteome</keyword>
<protein>
    <submittedName>
        <fullName evidence="1">Uncharacterized protein</fullName>
    </submittedName>
</protein>
<sequence length="206" mass="23547">MYPLHIIKRSLDEIQQLRECIAMVAAEARAYGERKPLILQLGDTYHGLPLSLYERNNVLDVPAQYAEKTHFEWLHQLLASTFDYPGAESRISIIRGSYYAVLDLTLYFVQCGIRPARFGVRDLATADFYVTRAWREFIEEQWEARLVASYSMSEFAGKPAVVCEVCGYQHFILPTLVPEVVVDLHGAGSSEFICSARGRRSPRPRR</sequence>
<dbReference type="AlphaFoldDB" id="E6SIS5"/>
<dbReference type="Proteomes" id="UP000008915">
    <property type="component" value="Chromosome"/>
</dbReference>
<organism evidence="1 2">
    <name type="scientific">Thermaerobacter marianensis (strain ATCC 700841 / DSM 12885 / JCM 10246 / 7p75a)</name>
    <dbReference type="NCBI Taxonomy" id="644966"/>
    <lineage>
        <taxon>Bacteria</taxon>
        <taxon>Bacillati</taxon>
        <taxon>Bacillota</taxon>
        <taxon>Clostridia</taxon>
        <taxon>Eubacteriales</taxon>
        <taxon>Clostridiales Family XVII. Incertae Sedis</taxon>
        <taxon>Thermaerobacter</taxon>
    </lineage>
</organism>
<evidence type="ECO:0000313" key="2">
    <source>
        <dbReference type="Proteomes" id="UP000008915"/>
    </source>
</evidence>
<reference evidence="2" key="2">
    <citation type="journal article" date="2010" name="Stand. Genomic Sci.">
        <title>Complete genome sequence of Thermaerobacter marianensis type strain (7p75aT).</title>
        <authorList>
            <person name="Han C."/>
            <person name="Gu W."/>
            <person name="Zhang X."/>
            <person name="Lapidus A."/>
            <person name="Nolan M."/>
            <person name="Copeland A."/>
            <person name="Lucas S."/>
            <person name="Glavina Del Rio T."/>
            <person name="Tice H."/>
            <person name="Cheng J."/>
            <person name="Tapia R."/>
            <person name="Goodwin L."/>
            <person name="Pitluck S."/>
            <person name="Pagani I."/>
            <person name="Ivanova N."/>
            <person name="Mavromatis K."/>
            <person name="Mikhailova N."/>
            <person name="Pati A."/>
            <person name="Chen A."/>
            <person name="Palaniappan K."/>
            <person name="Land M."/>
            <person name="Hauser L."/>
            <person name="Chang Y."/>
            <person name="Jeffries C."/>
            <person name="Schneider S."/>
            <person name="Rohde M."/>
            <person name="Goker M."/>
            <person name="Pukall R."/>
            <person name="Woyke T."/>
            <person name="Bristow J."/>
            <person name="Eisen J."/>
            <person name="Markowitz V."/>
            <person name="Hugenholtz P."/>
            <person name="Kyrpides N."/>
            <person name="Klenk H."/>
            <person name="Detter J."/>
        </authorList>
    </citation>
    <scope>NUCLEOTIDE SEQUENCE [LARGE SCALE GENOMIC DNA]</scope>
    <source>
        <strain evidence="2">ATCC 700841 / DSM 12885 / JCM 10246 / 7p75a</strain>
    </source>
</reference>
<dbReference type="EMBL" id="CP002344">
    <property type="protein sequence ID" value="ADU52019.1"/>
    <property type="molecule type" value="Genomic_DNA"/>
</dbReference>
<evidence type="ECO:0000313" key="1">
    <source>
        <dbReference type="EMBL" id="ADU52019.1"/>
    </source>
</evidence>
<dbReference type="KEGG" id="tmr:Tmar_1934"/>
<dbReference type="Gene3D" id="3.40.50.12780">
    <property type="entry name" value="N-terminal domain of ligase-like"/>
    <property type="match status" value="1"/>
</dbReference>
<dbReference type="InterPro" id="IPR042099">
    <property type="entry name" value="ANL_N_sf"/>
</dbReference>
<accession>E6SIS5</accession>
<name>E6SIS5_THEM7</name>